<feature type="region of interest" description="Disordered" evidence="1">
    <location>
        <begin position="1"/>
        <end position="62"/>
    </location>
</feature>
<protein>
    <submittedName>
        <fullName evidence="2">RNA polymerase, sigma-24 subunit, RpoE domain protein</fullName>
    </submittedName>
</protein>
<dbReference type="PATRIC" id="fig|1299334.3.peg.10366"/>
<accession>X7YIG0</accession>
<comment type="caution">
    <text evidence="2">The sequence shown here is derived from an EMBL/GenBank/DDBJ whole genome shotgun (WGS) entry which is preliminary data.</text>
</comment>
<sequence length="62" mass="6743">MGGKSSPQRRRSSPRRRDDKDVSAQPDRSDAARALLAVYDRRCRSSTGISSGDAAIAEPPRT</sequence>
<name>X7YIG0_MYCXE</name>
<organism evidence="2">
    <name type="scientific">Mycobacterium xenopi 4042</name>
    <dbReference type="NCBI Taxonomy" id="1299334"/>
    <lineage>
        <taxon>Bacteria</taxon>
        <taxon>Bacillati</taxon>
        <taxon>Actinomycetota</taxon>
        <taxon>Actinomycetes</taxon>
        <taxon>Mycobacteriales</taxon>
        <taxon>Mycobacteriaceae</taxon>
        <taxon>Mycobacterium</taxon>
    </lineage>
</organism>
<gene>
    <name evidence="2" type="ORF">I553_0790</name>
</gene>
<dbReference type="EMBL" id="JAOB01000093">
    <property type="protein sequence ID" value="EUA06884.1"/>
    <property type="molecule type" value="Genomic_DNA"/>
</dbReference>
<evidence type="ECO:0000313" key="2">
    <source>
        <dbReference type="EMBL" id="EUA06884.1"/>
    </source>
</evidence>
<feature type="compositionally biased region" description="Basic and acidic residues" evidence="1">
    <location>
        <begin position="15"/>
        <end position="31"/>
    </location>
</feature>
<proteinExistence type="predicted"/>
<evidence type="ECO:0000256" key="1">
    <source>
        <dbReference type="SAM" id="MobiDB-lite"/>
    </source>
</evidence>
<dbReference type="AlphaFoldDB" id="X7YIG0"/>
<reference evidence="2" key="1">
    <citation type="submission" date="2014-01" db="EMBL/GenBank/DDBJ databases">
        <authorList>
            <person name="Brown-Elliot B."/>
            <person name="Wallace R."/>
            <person name="Lenaerts A."/>
            <person name="Ordway D."/>
            <person name="DeGroote M.A."/>
            <person name="Parker T."/>
            <person name="Sizemore C."/>
            <person name="Tallon L.J."/>
            <person name="Sadzewicz L.K."/>
            <person name="Sengamalay N."/>
            <person name="Fraser C.M."/>
            <person name="Hine E."/>
            <person name="Shefchek K.A."/>
            <person name="Das S.P."/>
            <person name="Tettelin H."/>
        </authorList>
    </citation>
    <scope>NUCLEOTIDE SEQUENCE [LARGE SCALE GENOMIC DNA]</scope>
    <source>
        <strain evidence="2">4042</strain>
    </source>
</reference>